<evidence type="ECO:0000313" key="2">
    <source>
        <dbReference type="EMBL" id="UYT10697.1"/>
    </source>
</evidence>
<reference evidence="2" key="1">
    <citation type="submission" date="2022-10" db="EMBL/GenBank/DDBJ databases">
        <title>Genome assembly of Lactococcus garvieae isolates from cricket gut.</title>
        <authorList>
            <person name="Luecke A.R."/>
            <person name="Brown A.M.V."/>
            <person name="Wakeman C.A."/>
        </authorList>
    </citation>
    <scope>NUCLEOTIDE SEQUENCE</scope>
    <source>
        <strain evidence="2">Alexii-11_2</strain>
    </source>
</reference>
<feature type="region of interest" description="Disordered" evidence="1">
    <location>
        <begin position="244"/>
        <end position="268"/>
    </location>
</feature>
<dbReference type="InterPro" id="IPR004590">
    <property type="entry name" value="ssDNA_annealing_RecT"/>
</dbReference>
<dbReference type="NCBIfam" id="TIGR00616">
    <property type="entry name" value="rect"/>
    <property type="match status" value="1"/>
</dbReference>
<name>A0AA46TWH7_9LACT</name>
<gene>
    <name evidence="2" type="ORF">OF801_01790</name>
</gene>
<dbReference type="RefSeq" id="WP_264308404.1">
    <property type="nucleotide sequence ID" value="NZ_CP109635.1"/>
</dbReference>
<dbReference type="GO" id="GO:0003677">
    <property type="term" value="F:DNA binding"/>
    <property type="evidence" value="ECO:0007669"/>
    <property type="project" value="InterPro"/>
</dbReference>
<dbReference type="GO" id="GO:0006259">
    <property type="term" value="P:DNA metabolic process"/>
    <property type="evidence" value="ECO:0007669"/>
    <property type="project" value="InterPro"/>
</dbReference>
<protein>
    <submittedName>
        <fullName evidence="2">Recombinase RecT</fullName>
    </submittedName>
</protein>
<dbReference type="InterPro" id="IPR018330">
    <property type="entry name" value="RecT_fam"/>
</dbReference>
<dbReference type="EMBL" id="CP109635">
    <property type="protein sequence ID" value="UYT10697.1"/>
    <property type="molecule type" value="Genomic_DNA"/>
</dbReference>
<evidence type="ECO:0000256" key="1">
    <source>
        <dbReference type="SAM" id="MobiDB-lite"/>
    </source>
</evidence>
<accession>A0AA46TWH7</accession>
<evidence type="ECO:0000313" key="3">
    <source>
        <dbReference type="Proteomes" id="UP001164042"/>
    </source>
</evidence>
<organism evidence="2 3">
    <name type="scientific">Lactococcus garvieae</name>
    <dbReference type="NCBI Taxonomy" id="1363"/>
    <lineage>
        <taxon>Bacteria</taxon>
        <taxon>Bacillati</taxon>
        <taxon>Bacillota</taxon>
        <taxon>Bacilli</taxon>
        <taxon>Lactobacillales</taxon>
        <taxon>Streptococcaceae</taxon>
        <taxon>Lactococcus</taxon>
    </lineage>
</organism>
<sequence>MANLTPTQTVLKSDAAKRKFEEVLGKKTNGFVGSLLSLVGSTNLKNVDSGSVMTAAMKAATLDLPIEPSLGFAYVIPYGSVAQFQIGYKGLIQLAIRSGQVTKLNAGPVYENQFIKYDSLFEELEIDFSMPQGVEIAGYFASMELANGFRKIIYWDKEKVTAHGKKFSKSFNKSSSPWQTDFDAMATKTVLKAMLSTYAPLSTEMQQAIVADNESTTQKDVTPEADELVLEAVEDSIKTEENEIINGQEEPENLQETQNEAEVLDLEL</sequence>
<proteinExistence type="predicted"/>
<dbReference type="AlphaFoldDB" id="A0AA46TWH7"/>
<dbReference type="Proteomes" id="UP001164042">
    <property type="component" value="Chromosome"/>
</dbReference>
<dbReference type="Pfam" id="PF03837">
    <property type="entry name" value="RecT"/>
    <property type="match status" value="1"/>
</dbReference>